<keyword evidence="1" id="KW-0472">Membrane</keyword>
<feature type="transmembrane region" description="Helical" evidence="1">
    <location>
        <begin position="340"/>
        <end position="360"/>
    </location>
</feature>
<sequence>MKKIASFLLVLVAGLSFISATPALAENAPIIIADKPHQLFNGTFRDDELATSLLPDGKLGSRVFSPPRGINTWVIDGRLLDEVAAMTDGYILENKKEGVGALAAKSWLTRLALSTGGDHINALAYGNPDIAIARSLAPSEFTFYLAYGKTEVEKQLKRKVTTDQLTVTGTSNMSALLKKDYTQSRQSLSKLSTVIYTPEVEAVRANLSVVLNPFMKREDREVFTNDAVESVMKYVNKLRVTNGQYQLTSKEVKVPITLTNDFDSPVTLFLTLSPQNSRVQVGSEFKVTIAAKSRSQLAVPFTVIAPGATTVIAQFTNDKGQKVGKEAVLTLNLSIFDSRVAWFTSGAGILLLLAAITQTVRRIRRSRA</sequence>
<dbReference type="InterPro" id="IPR046112">
    <property type="entry name" value="DUF6049"/>
</dbReference>
<dbReference type="Pfam" id="PF19516">
    <property type="entry name" value="DUF6049"/>
    <property type="match status" value="1"/>
</dbReference>
<proteinExistence type="predicted"/>
<name>A0A6J7DWJ7_9ZZZZ</name>
<keyword evidence="1" id="KW-1133">Transmembrane helix</keyword>
<accession>A0A6J7DWJ7</accession>
<organism evidence="2">
    <name type="scientific">freshwater metagenome</name>
    <dbReference type="NCBI Taxonomy" id="449393"/>
    <lineage>
        <taxon>unclassified sequences</taxon>
        <taxon>metagenomes</taxon>
        <taxon>ecological metagenomes</taxon>
    </lineage>
</organism>
<evidence type="ECO:0000256" key="1">
    <source>
        <dbReference type="SAM" id="Phobius"/>
    </source>
</evidence>
<protein>
    <submittedName>
        <fullName evidence="2">Unannotated protein</fullName>
    </submittedName>
</protein>
<gene>
    <name evidence="2" type="ORF">UFOPK3461_00423</name>
</gene>
<evidence type="ECO:0000313" key="2">
    <source>
        <dbReference type="EMBL" id="CAB4872709.1"/>
    </source>
</evidence>
<keyword evidence="1" id="KW-0812">Transmembrane</keyword>
<dbReference type="EMBL" id="CAFBLW010000022">
    <property type="protein sequence ID" value="CAB4872709.1"/>
    <property type="molecule type" value="Genomic_DNA"/>
</dbReference>
<reference evidence="2" key="1">
    <citation type="submission" date="2020-05" db="EMBL/GenBank/DDBJ databases">
        <authorList>
            <person name="Chiriac C."/>
            <person name="Salcher M."/>
            <person name="Ghai R."/>
            <person name="Kavagutti S V."/>
        </authorList>
    </citation>
    <scope>NUCLEOTIDE SEQUENCE</scope>
</reference>
<dbReference type="AlphaFoldDB" id="A0A6J7DWJ7"/>